<gene>
    <name evidence="15" type="ORF">FB192DRAFT_1350065</name>
</gene>
<evidence type="ECO:0000256" key="10">
    <source>
        <dbReference type="ARBA" id="ARBA00048367"/>
    </source>
</evidence>
<dbReference type="FunFam" id="3.30.200.20:FF:000375">
    <property type="entry name" value="Cell division related protein kinase 2"/>
    <property type="match status" value="1"/>
</dbReference>
<dbReference type="GO" id="GO:0007165">
    <property type="term" value="P:signal transduction"/>
    <property type="evidence" value="ECO:0007669"/>
    <property type="project" value="TreeGrafter"/>
</dbReference>
<evidence type="ECO:0000256" key="8">
    <source>
        <dbReference type="ARBA" id="ARBA00039266"/>
    </source>
</evidence>
<name>A0A8H4BRQ5_MUCCL</name>
<dbReference type="PROSITE" id="PS00107">
    <property type="entry name" value="PROTEIN_KINASE_ATP"/>
    <property type="match status" value="1"/>
</dbReference>
<dbReference type="GO" id="GO:0010389">
    <property type="term" value="P:regulation of G2/M transition of mitotic cell cycle"/>
    <property type="evidence" value="ECO:0007669"/>
    <property type="project" value="TreeGrafter"/>
</dbReference>
<feature type="domain" description="Protein kinase" evidence="14">
    <location>
        <begin position="168"/>
        <end position="455"/>
    </location>
</feature>
<evidence type="ECO:0000256" key="2">
    <source>
        <dbReference type="ARBA" id="ARBA00012425"/>
    </source>
</evidence>
<accession>A0A8H4BRQ5</accession>
<dbReference type="Pfam" id="PF00069">
    <property type="entry name" value="Pkinase"/>
    <property type="match status" value="1"/>
</dbReference>
<keyword evidence="5 11" id="KW-0547">Nucleotide-binding</keyword>
<dbReference type="InterPro" id="IPR017441">
    <property type="entry name" value="Protein_kinase_ATP_BS"/>
</dbReference>
<dbReference type="GO" id="GO:0030332">
    <property type="term" value="F:cyclin binding"/>
    <property type="evidence" value="ECO:0007669"/>
    <property type="project" value="TreeGrafter"/>
</dbReference>
<dbReference type="Gene3D" id="3.30.200.20">
    <property type="entry name" value="Phosphorylase Kinase, domain 1"/>
    <property type="match status" value="1"/>
</dbReference>
<reference evidence="15 16" key="1">
    <citation type="submission" date="2019-09" db="EMBL/GenBank/DDBJ databases">
        <authorList>
            <consortium name="DOE Joint Genome Institute"/>
            <person name="Mondo S.J."/>
            <person name="Navarro-Mendoza M.I."/>
            <person name="Perez-Arques C."/>
            <person name="Panchal S."/>
            <person name="Nicolas F.E."/>
            <person name="Ganguly P."/>
            <person name="Pangilinan J."/>
            <person name="Grigoriev I."/>
            <person name="Heitman J."/>
            <person name="Sanya K."/>
            <person name="Garre V."/>
        </authorList>
    </citation>
    <scope>NUCLEOTIDE SEQUENCE [LARGE SCALE GENOMIC DNA]</scope>
    <source>
        <strain evidence="15 16">MU402</strain>
    </source>
</reference>
<keyword evidence="6 15" id="KW-0418">Kinase</keyword>
<comment type="caution">
    <text evidence="15">The sequence shown here is derived from an EMBL/GenBank/DDBJ whole genome shotgun (WGS) entry which is preliminary data.</text>
</comment>
<dbReference type="InterPro" id="IPR008271">
    <property type="entry name" value="Ser/Thr_kinase_AS"/>
</dbReference>
<dbReference type="InterPro" id="IPR011009">
    <property type="entry name" value="Kinase-like_dom_sf"/>
</dbReference>
<dbReference type="GO" id="GO:0010468">
    <property type="term" value="P:regulation of gene expression"/>
    <property type="evidence" value="ECO:0007669"/>
    <property type="project" value="TreeGrafter"/>
</dbReference>
<dbReference type="FunFam" id="1.10.510.10:FF:000706">
    <property type="entry name" value="Cyclin-dependent kinase 1"/>
    <property type="match status" value="1"/>
</dbReference>
<proteinExistence type="inferred from homology"/>
<feature type="binding site" evidence="11">
    <location>
        <position position="197"/>
    </location>
    <ligand>
        <name>ATP</name>
        <dbReference type="ChEBI" id="CHEBI:30616"/>
    </ligand>
</feature>
<evidence type="ECO:0000256" key="3">
    <source>
        <dbReference type="ARBA" id="ARBA00022527"/>
    </source>
</evidence>
<dbReference type="GO" id="GO:0000082">
    <property type="term" value="P:G1/S transition of mitotic cell cycle"/>
    <property type="evidence" value="ECO:0007669"/>
    <property type="project" value="TreeGrafter"/>
</dbReference>
<dbReference type="SUPFAM" id="SSF56112">
    <property type="entry name" value="Protein kinase-like (PK-like)"/>
    <property type="match status" value="1"/>
</dbReference>
<organism evidence="15 16">
    <name type="scientific">Mucor circinelloides f. lusitanicus</name>
    <name type="common">Mucor racemosus var. lusitanicus</name>
    <dbReference type="NCBI Taxonomy" id="29924"/>
    <lineage>
        <taxon>Eukaryota</taxon>
        <taxon>Fungi</taxon>
        <taxon>Fungi incertae sedis</taxon>
        <taxon>Mucoromycota</taxon>
        <taxon>Mucoromycotina</taxon>
        <taxon>Mucoromycetes</taxon>
        <taxon>Mucorales</taxon>
        <taxon>Mucorineae</taxon>
        <taxon>Mucoraceae</taxon>
        <taxon>Mucor</taxon>
    </lineage>
</organism>
<dbReference type="EMBL" id="JAAECE010000001">
    <property type="protein sequence ID" value="KAF1806353.1"/>
    <property type="molecule type" value="Genomic_DNA"/>
</dbReference>
<evidence type="ECO:0000256" key="9">
    <source>
        <dbReference type="ARBA" id="ARBA00047811"/>
    </source>
</evidence>
<evidence type="ECO:0000256" key="7">
    <source>
        <dbReference type="ARBA" id="ARBA00022840"/>
    </source>
</evidence>
<dbReference type="Proteomes" id="UP000469890">
    <property type="component" value="Unassembled WGS sequence"/>
</dbReference>
<feature type="compositionally biased region" description="Low complexity" evidence="13">
    <location>
        <begin position="89"/>
        <end position="105"/>
    </location>
</feature>
<dbReference type="GO" id="GO:0005634">
    <property type="term" value="C:nucleus"/>
    <property type="evidence" value="ECO:0007669"/>
    <property type="project" value="TreeGrafter"/>
</dbReference>
<evidence type="ECO:0000256" key="5">
    <source>
        <dbReference type="ARBA" id="ARBA00022741"/>
    </source>
</evidence>
<keyword evidence="4" id="KW-0808">Transferase</keyword>
<feature type="compositionally biased region" description="Polar residues" evidence="13">
    <location>
        <begin position="37"/>
        <end position="62"/>
    </location>
</feature>
<evidence type="ECO:0000256" key="4">
    <source>
        <dbReference type="ARBA" id="ARBA00022679"/>
    </source>
</evidence>
<keyword evidence="3 12" id="KW-0723">Serine/threonine-protein kinase</keyword>
<dbReference type="PANTHER" id="PTHR24056">
    <property type="entry name" value="CELL DIVISION PROTEIN KINASE"/>
    <property type="match status" value="1"/>
</dbReference>
<evidence type="ECO:0000256" key="12">
    <source>
        <dbReference type="RuleBase" id="RU000304"/>
    </source>
</evidence>
<dbReference type="PROSITE" id="PS00108">
    <property type="entry name" value="PROTEIN_KINASE_ST"/>
    <property type="match status" value="1"/>
</dbReference>
<evidence type="ECO:0000313" key="15">
    <source>
        <dbReference type="EMBL" id="KAF1806353.1"/>
    </source>
</evidence>
<evidence type="ECO:0000256" key="6">
    <source>
        <dbReference type="ARBA" id="ARBA00022777"/>
    </source>
</evidence>
<evidence type="ECO:0000256" key="13">
    <source>
        <dbReference type="SAM" id="MobiDB-lite"/>
    </source>
</evidence>
<evidence type="ECO:0000256" key="1">
    <source>
        <dbReference type="ARBA" id="ARBA00006485"/>
    </source>
</evidence>
<evidence type="ECO:0000259" key="14">
    <source>
        <dbReference type="PROSITE" id="PS50011"/>
    </source>
</evidence>
<protein>
    <recommendedName>
        <fullName evidence="8">Cyclin-dependent kinase 1</fullName>
        <ecNumber evidence="2">2.7.11.22</ecNumber>
    </recommendedName>
</protein>
<dbReference type="PANTHER" id="PTHR24056:SF254">
    <property type="entry name" value="CYCLIN-DEPENDENT KINASE 2"/>
    <property type="match status" value="1"/>
</dbReference>
<dbReference type="InterPro" id="IPR050108">
    <property type="entry name" value="CDK"/>
</dbReference>
<dbReference type="GO" id="GO:0000307">
    <property type="term" value="C:cyclin-dependent protein kinase holoenzyme complex"/>
    <property type="evidence" value="ECO:0007669"/>
    <property type="project" value="TreeGrafter"/>
</dbReference>
<sequence>MSENIPPPLPRHNRTTKLTIAADEERHASSTTSSSSNVKHNSNFLSTTDVFQDTGNTSSANNLLMRGGQGPDIFQSTDRQAPAVPTVDSQPQASAEAPPQPQAESDSNKEPSQHVKKEDQEKKGDAPQAKDGEQGLNPDDSAAAAGEGQPEEEEEYDDLAHPYDLAGYQKLSKIGEGTYGIVFKARQKDSNKLVALKKIRLNLHEGVPTTTIREVAILKEMNHENIVKLVDMIQRDATIYLVFDFYEVDLRKYMDTLKRPGLTAKHIKSFMHQLLRGLHYCHSHRILHRDLKPQNLLIDSRGKLTIADLGLSRAFSIPMRTYTHQVITLWYRAPEILLGSPHYSTAVDMWSVGCIMAEMITMKPLFPGAAQIDQLFRIFRMLGTPNETVWPGISTLPDYNDLFPPWRAADLRASLERSSTSIELPDSAYDLLKSMLEYNPVLRISAVKAEEHTYFYDDITMLSL</sequence>
<keyword evidence="7 11" id="KW-0067">ATP-binding</keyword>
<dbReference type="SMART" id="SM00220">
    <property type="entry name" value="S_TKc"/>
    <property type="match status" value="1"/>
</dbReference>
<feature type="compositionally biased region" description="Basic and acidic residues" evidence="13">
    <location>
        <begin position="106"/>
        <end position="133"/>
    </location>
</feature>
<dbReference type="PROSITE" id="PS50011">
    <property type="entry name" value="PROTEIN_KINASE_DOM"/>
    <property type="match status" value="1"/>
</dbReference>
<dbReference type="GO" id="GO:0005524">
    <property type="term" value="F:ATP binding"/>
    <property type="evidence" value="ECO:0007669"/>
    <property type="project" value="UniProtKB-UniRule"/>
</dbReference>
<comment type="catalytic activity">
    <reaction evidence="9">
        <text>L-threonyl-[protein] + ATP = O-phospho-L-threonyl-[protein] + ADP + H(+)</text>
        <dbReference type="Rhea" id="RHEA:46608"/>
        <dbReference type="Rhea" id="RHEA-COMP:11060"/>
        <dbReference type="Rhea" id="RHEA-COMP:11605"/>
        <dbReference type="ChEBI" id="CHEBI:15378"/>
        <dbReference type="ChEBI" id="CHEBI:30013"/>
        <dbReference type="ChEBI" id="CHEBI:30616"/>
        <dbReference type="ChEBI" id="CHEBI:61977"/>
        <dbReference type="ChEBI" id="CHEBI:456216"/>
        <dbReference type="EC" id="2.7.11.22"/>
    </reaction>
</comment>
<dbReference type="AlphaFoldDB" id="A0A8H4BRQ5"/>
<dbReference type="Gene3D" id="1.10.510.10">
    <property type="entry name" value="Transferase(Phosphotransferase) domain 1"/>
    <property type="match status" value="1"/>
</dbReference>
<evidence type="ECO:0000313" key="16">
    <source>
        <dbReference type="Proteomes" id="UP000469890"/>
    </source>
</evidence>
<feature type="compositionally biased region" description="Pro residues" evidence="13">
    <location>
        <begin position="1"/>
        <end position="10"/>
    </location>
</feature>
<dbReference type="EC" id="2.7.11.22" evidence="2"/>
<dbReference type="GO" id="GO:0004693">
    <property type="term" value="F:cyclin-dependent protein serine/threonine kinase activity"/>
    <property type="evidence" value="ECO:0007669"/>
    <property type="project" value="UniProtKB-EC"/>
</dbReference>
<evidence type="ECO:0000256" key="11">
    <source>
        <dbReference type="PROSITE-ProRule" id="PRU10141"/>
    </source>
</evidence>
<dbReference type="InterPro" id="IPR000719">
    <property type="entry name" value="Prot_kinase_dom"/>
</dbReference>
<comment type="catalytic activity">
    <reaction evidence="10">
        <text>L-seryl-[protein] + ATP = O-phospho-L-seryl-[protein] + ADP + H(+)</text>
        <dbReference type="Rhea" id="RHEA:17989"/>
        <dbReference type="Rhea" id="RHEA-COMP:9863"/>
        <dbReference type="Rhea" id="RHEA-COMP:11604"/>
        <dbReference type="ChEBI" id="CHEBI:15378"/>
        <dbReference type="ChEBI" id="CHEBI:29999"/>
        <dbReference type="ChEBI" id="CHEBI:30616"/>
        <dbReference type="ChEBI" id="CHEBI:83421"/>
        <dbReference type="ChEBI" id="CHEBI:456216"/>
        <dbReference type="EC" id="2.7.11.22"/>
    </reaction>
</comment>
<comment type="similarity">
    <text evidence="1">Belongs to the protein kinase superfamily. CMGC Ser/Thr protein kinase family. CDC2/CDKX subfamily.</text>
</comment>
<feature type="region of interest" description="Disordered" evidence="13">
    <location>
        <begin position="1"/>
        <end position="156"/>
    </location>
</feature>
<dbReference type="GO" id="GO:0005737">
    <property type="term" value="C:cytoplasm"/>
    <property type="evidence" value="ECO:0007669"/>
    <property type="project" value="TreeGrafter"/>
</dbReference>